<sequence length="60" mass="6519">MNGDTAVQLIWFAGAFTLVLSALVVRRLPAADWIKLGLAWVAIFALVFLAVWTFQAARGA</sequence>
<feature type="transmembrane region" description="Helical" evidence="1">
    <location>
        <begin position="37"/>
        <end position="57"/>
    </location>
</feature>
<keyword evidence="3" id="KW-1185">Reference proteome</keyword>
<organism evidence="2 3">
    <name type="scientific">Sphingopyxis jiangsuensis</name>
    <dbReference type="NCBI Taxonomy" id="2871171"/>
    <lineage>
        <taxon>Bacteria</taxon>
        <taxon>Pseudomonadati</taxon>
        <taxon>Pseudomonadota</taxon>
        <taxon>Alphaproteobacteria</taxon>
        <taxon>Sphingomonadales</taxon>
        <taxon>Sphingomonadaceae</taxon>
        <taxon>Sphingopyxis</taxon>
    </lineage>
</organism>
<accession>A0ABS7MCX9</accession>
<name>A0ABS7MCX9_9SPHN</name>
<reference evidence="2" key="1">
    <citation type="submission" date="2021-08" db="EMBL/GenBank/DDBJ databases">
        <title>Sphingopyxis panaciterrulae sp. nov., isolated from the surface water of the Yellow Sea.</title>
        <authorList>
            <person name="Gao Z."/>
            <person name="Zhang D."/>
            <person name="Zhang A."/>
        </authorList>
    </citation>
    <scope>NUCLEOTIDE SEQUENCE</scope>
    <source>
        <strain evidence="2">XHP0097</strain>
    </source>
</reference>
<dbReference type="RefSeq" id="WP_201925292.1">
    <property type="nucleotide sequence ID" value="NZ_JAERPO010000001.1"/>
</dbReference>
<evidence type="ECO:0000256" key="1">
    <source>
        <dbReference type="SAM" id="Phobius"/>
    </source>
</evidence>
<gene>
    <name evidence="2" type="ORF">K5P26_06735</name>
</gene>
<keyword evidence="1" id="KW-0472">Membrane</keyword>
<keyword evidence="1" id="KW-1133">Transmembrane helix</keyword>
<feature type="transmembrane region" description="Helical" evidence="1">
    <location>
        <begin position="6"/>
        <end position="25"/>
    </location>
</feature>
<comment type="caution">
    <text evidence="2">The sequence shown here is derived from an EMBL/GenBank/DDBJ whole genome shotgun (WGS) entry which is preliminary data.</text>
</comment>
<dbReference type="EMBL" id="JAILXK010000001">
    <property type="protein sequence ID" value="MBY4636834.1"/>
    <property type="molecule type" value="Genomic_DNA"/>
</dbReference>
<proteinExistence type="predicted"/>
<evidence type="ECO:0000313" key="2">
    <source>
        <dbReference type="EMBL" id="MBY4636834.1"/>
    </source>
</evidence>
<keyword evidence="1" id="KW-0812">Transmembrane</keyword>
<protein>
    <submittedName>
        <fullName evidence="2">Uncharacterized protein</fullName>
    </submittedName>
</protein>
<evidence type="ECO:0000313" key="3">
    <source>
        <dbReference type="Proteomes" id="UP001166571"/>
    </source>
</evidence>
<dbReference type="Proteomes" id="UP001166571">
    <property type="component" value="Unassembled WGS sequence"/>
</dbReference>